<evidence type="ECO:0000313" key="3">
    <source>
        <dbReference type="Proteomes" id="UP001054837"/>
    </source>
</evidence>
<reference evidence="2 3" key="1">
    <citation type="submission" date="2021-06" db="EMBL/GenBank/DDBJ databases">
        <title>Caerostris darwini draft genome.</title>
        <authorList>
            <person name="Kono N."/>
            <person name="Arakawa K."/>
        </authorList>
    </citation>
    <scope>NUCLEOTIDE SEQUENCE [LARGE SCALE GENOMIC DNA]</scope>
</reference>
<proteinExistence type="predicted"/>
<name>A0AAV4X8G3_9ARAC</name>
<gene>
    <name evidence="2" type="ORF">CDAR_575951</name>
</gene>
<dbReference type="AlphaFoldDB" id="A0AAV4X8G3"/>
<organism evidence="2 3">
    <name type="scientific">Caerostris darwini</name>
    <dbReference type="NCBI Taxonomy" id="1538125"/>
    <lineage>
        <taxon>Eukaryota</taxon>
        <taxon>Metazoa</taxon>
        <taxon>Ecdysozoa</taxon>
        <taxon>Arthropoda</taxon>
        <taxon>Chelicerata</taxon>
        <taxon>Arachnida</taxon>
        <taxon>Araneae</taxon>
        <taxon>Araneomorphae</taxon>
        <taxon>Entelegynae</taxon>
        <taxon>Araneoidea</taxon>
        <taxon>Araneidae</taxon>
        <taxon>Caerostris</taxon>
    </lineage>
</organism>
<keyword evidence="3" id="KW-1185">Reference proteome</keyword>
<sequence length="121" mass="13375">MTRHHLTQVLPWAPKTHCLAKRISWGPSKVPQSLSSSSPKEPSKGKPLIKSLFPGEMHPLRFKVGHFGSGVKAPLLRVSTSATKLKGEVEAGMHQTIWERKNKGVMRTAFCATSSCKNWNS</sequence>
<accession>A0AAV4X8G3</accession>
<protein>
    <submittedName>
        <fullName evidence="2">Uncharacterized protein</fullName>
    </submittedName>
</protein>
<comment type="caution">
    <text evidence="2">The sequence shown here is derived from an EMBL/GenBank/DDBJ whole genome shotgun (WGS) entry which is preliminary data.</text>
</comment>
<dbReference type="Proteomes" id="UP001054837">
    <property type="component" value="Unassembled WGS sequence"/>
</dbReference>
<evidence type="ECO:0000256" key="1">
    <source>
        <dbReference type="SAM" id="MobiDB-lite"/>
    </source>
</evidence>
<feature type="compositionally biased region" description="Low complexity" evidence="1">
    <location>
        <begin position="27"/>
        <end position="40"/>
    </location>
</feature>
<feature type="region of interest" description="Disordered" evidence="1">
    <location>
        <begin position="27"/>
        <end position="48"/>
    </location>
</feature>
<evidence type="ECO:0000313" key="2">
    <source>
        <dbReference type="EMBL" id="GIY90773.1"/>
    </source>
</evidence>
<dbReference type="EMBL" id="BPLQ01015720">
    <property type="protein sequence ID" value="GIY90773.1"/>
    <property type="molecule type" value="Genomic_DNA"/>
</dbReference>